<dbReference type="Proteomes" id="UP001166784">
    <property type="component" value="Unassembled WGS sequence"/>
</dbReference>
<reference evidence="2" key="2">
    <citation type="journal article" date="2023" name="Int. J. Syst. Evol. Microbiol.">
        <title>Streptomyces marispadix sp. nov., isolated from marine beach sediment of the Northern Coast of Portugal.</title>
        <authorList>
            <person name="dos Santos J.D.N."/>
            <person name="Vitorino I.R."/>
            <person name="Kallscheuer N."/>
            <person name="Srivastava A."/>
            <person name="Krautwurst S."/>
            <person name="Marz M."/>
            <person name="Jogler C."/>
            <person name="Lobo Da Cunha A."/>
            <person name="Catita J."/>
            <person name="Goncalves H."/>
            <person name="Gonzalez I."/>
            <person name="Reyes F."/>
            <person name="Lage O.M."/>
        </authorList>
    </citation>
    <scope>NUCLEOTIDE SEQUENCE</scope>
    <source>
        <strain evidence="2">M600PL45_2</strain>
    </source>
</reference>
<proteinExistence type="predicted"/>
<comment type="caution">
    <text evidence="2">The sequence shown here is derived from an EMBL/GenBank/DDBJ whole genome shotgun (WGS) entry which is preliminary data.</text>
</comment>
<gene>
    <name evidence="2" type="ORF">MMA15_23615</name>
</gene>
<organism evidence="2 3">
    <name type="scientific">Streptomyces marispadix</name>
    <dbReference type="NCBI Taxonomy" id="2922868"/>
    <lineage>
        <taxon>Bacteria</taxon>
        <taxon>Bacillati</taxon>
        <taxon>Actinomycetota</taxon>
        <taxon>Actinomycetes</taxon>
        <taxon>Kitasatosporales</taxon>
        <taxon>Streptomycetaceae</taxon>
        <taxon>Streptomyces</taxon>
    </lineage>
</organism>
<evidence type="ECO:0000313" key="2">
    <source>
        <dbReference type="EMBL" id="MCH6163269.1"/>
    </source>
</evidence>
<protein>
    <recommendedName>
        <fullName evidence="4">Transposase</fullName>
    </recommendedName>
</protein>
<evidence type="ECO:0000256" key="1">
    <source>
        <dbReference type="SAM" id="MobiDB-lite"/>
    </source>
</evidence>
<feature type="region of interest" description="Disordered" evidence="1">
    <location>
        <begin position="15"/>
        <end position="39"/>
    </location>
</feature>
<sequence>MFPIEGPIIVNAMREAGSAMPDAPVADEAPRRPRRSRQMLARSLRSLADWLEPPRCVEPTLRPHPR</sequence>
<evidence type="ECO:0000313" key="3">
    <source>
        <dbReference type="Proteomes" id="UP001166784"/>
    </source>
</evidence>
<keyword evidence="3" id="KW-1185">Reference proteome</keyword>
<evidence type="ECO:0008006" key="4">
    <source>
        <dbReference type="Google" id="ProtNLM"/>
    </source>
</evidence>
<reference evidence="2" key="1">
    <citation type="submission" date="2022-03" db="EMBL/GenBank/DDBJ databases">
        <authorList>
            <person name="Santos J.D.N."/>
            <person name="Kallscheuer N."/>
            <person name="Jogler C."/>
            <person name="Lage O.M."/>
        </authorList>
    </citation>
    <scope>NUCLEOTIDE SEQUENCE</scope>
    <source>
        <strain evidence="2">M600PL45_2</strain>
    </source>
</reference>
<name>A0ABS9T404_9ACTN</name>
<dbReference type="RefSeq" id="WP_241062096.1">
    <property type="nucleotide sequence ID" value="NZ_JAKWJU010000002.1"/>
</dbReference>
<accession>A0ABS9T404</accession>
<dbReference type="EMBL" id="JAKWJU010000002">
    <property type="protein sequence ID" value="MCH6163269.1"/>
    <property type="molecule type" value="Genomic_DNA"/>
</dbReference>